<evidence type="ECO:0000313" key="4">
    <source>
        <dbReference type="Proteomes" id="UP000261640"/>
    </source>
</evidence>
<dbReference type="AlphaFoldDB" id="A0A3Q3M4J1"/>
<keyword evidence="4" id="KW-1185">Reference proteome</keyword>
<proteinExistence type="predicted"/>
<protein>
    <submittedName>
        <fullName evidence="3">Zgc:153184</fullName>
    </submittedName>
</protein>
<accession>A0A3Q3M4J1</accession>
<evidence type="ECO:0000259" key="2">
    <source>
        <dbReference type="Pfam" id="PF15255"/>
    </source>
</evidence>
<dbReference type="Pfam" id="PF15255">
    <property type="entry name" value="CAP-ZIP_m"/>
    <property type="match status" value="1"/>
</dbReference>
<evidence type="ECO:0000256" key="1">
    <source>
        <dbReference type="SAM" id="MobiDB-lite"/>
    </source>
</evidence>
<dbReference type="GeneTree" id="ENSGT00940000153997"/>
<name>A0A3Q3M4J1_9TELE</name>
<dbReference type="InParanoid" id="A0A3Q3M4J1"/>
<reference evidence="3" key="1">
    <citation type="submission" date="2025-08" db="UniProtKB">
        <authorList>
            <consortium name="Ensembl"/>
        </authorList>
    </citation>
    <scope>IDENTIFICATION</scope>
</reference>
<feature type="region of interest" description="Disordered" evidence="1">
    <location>
        <begin position="60"/>
        <end position="262"/>
    </location>
</feature>
<dbReference type="InterPro" id="IPR029341">
    <property type="entry name" value="FAM21/CAPZIP"/>
</dbReference>
<dbReference type="GeneID" id="113125493"/>
<feature type="compositionally biased region" description="Basic and acidic residues" evidence="1">
    <location>
        <begin position="252"/>
        <end position="262"/>
    </location>
</feature>
<dbReference type="Proteomes" id="UP000261640">
    <property type="component" value="Unplaced"/>
</dbReference>
<feature type="compositionally biased region" description="Polar residues" evidence="1">
    <location>
        <begin position="228"/>
        <end position="241"/>
    </location>
</feature>
<feature type="compositionally biased region" description="Polar residues" evidence="1">
    <location>
        <begin position="88"/>
        <end position="100"/>
    </location>
</feature>
<dbReference type="OrthoDB" id="9450049at2759"/>
<feature type="compositionally biased region" description="Basic residues" evidence="1">
    <location>
        <begin position="124"/>
        <end position="141"/>
    </location>
</feature>
<evidence type="ECO:0000313" key="3">
    <source>
        <dbReference type="Ensembl" id="ENSMAMP00000017566.1"/>
    </source>
</evidence>
<reference evidence="3" key="2">
    <citation type="submission" date="2025-09" db="UniProtKB">
        <authorList>
            <consortium name="Ensembl"/>
        </authorList>
    </citation>
    <scope>IDENTIFICATION</scope>
</reference>
<sequence length="262" mass="28640">MEKDSPSKPSVAELAGKFKILPISGSNGQKTAVFPNALKNKMKNSPIFEKLQANLALSPTVLLPPPKSAEVKQQPAPLSPNMPCGTLSPLSPTLHPSQLSGEEEDPISFDSPPEGARLPSINKTRARLSFKRRPPTRQHRRSAGEEAGASCELYSPEENGDQDEIFDSPAEEVKYSQLCSLEEAEDKDRDCEKTEDELIISAQDKMGDPEEEQAQTQSTEALEEEQQNSESCPVEQTGSNVKTEEDLGEMPQEAHQRGNDGV</sequence>
<dbReference type="STRING" id="205130.ENSMAMP00000017566"/>
<dbReference type="RefSeq" id="XP_026154768.1">
    <property type="nucleotide sequence ID" value="XM_026298983.1"/>
</dbReference>
<dbReference type="Ensembl" id="ENSMAMT00000018033.2">
    <property type="protein sequence ID" value="ENSMAMP00000017566.1"/>
    <property type="gene ID" value="ENSMAMG00000011890.2"/>
</dbReference>
<feature type="compositionally biased region" description="Acidic residues" evidence="1">
    <location>
        <begin position="158"/>
        <end position="170"/>
    </location>
</feature>
<feature type="domain" description="FAM21/CAPZIP" evidence="2">
    <location>
        <begin position="40"/>
        <end position="154"/>
    </location>
</feature>
<organism evidence="3 4">
    <name type="scientific">Mastacembelus armatus</name>
    <name type="common">zig-zag eel</name>
    <dbReference type="NCBI Taxonomy" id="205130"/>
    <lineage>
        <taxon>Eukaryota</taxon>
        <taxon>Metazoa</taxon>
        <taxon>Chordata</taxon>
        <taxon>Craniata</taxon>
        <taxon>Vertebrata</taxon>
        <taxon>Euteleostomi</taxon>
        <taxon>Actinopterygii</taxon>
        <taxon>Neopterygii</taxon>
        <taxon>Teleostei</taxon>
        <taxon>Neoteleostei</taxon>
        <taxon>Acanthomorphata</taxon>
        <taxon>Anabantaria</taxon>
        <taxon>Synbranchiformes</taxon>
        <taxon>Mastacembelidae</taxon>
        <taxon>Mastacembelus</taxon>
    </lineage>
</organism>